<dbReference type="eggNOG" id="COG1823">
    <property type="taxonomic scope" value="Bacteria"/>
</dbReference>
<dbReference type="InterPro" id="IPR001991">
    <property type="entry name" value="Na-dicarboxylate_symporter"/>
</dbReference>
<dbReference type="InterPro" id="IPR036458">
    <property type="entry name" value="Na:dicarbo_symporter_sf"/>
</dbReference>
<dbReference type="Gene3D" id="1.10.3860.10">
    <property type="entry name" value="Sodium:dicarboxylate symporter"/>
    <property type="match status" value="1"/>
</dbReference>
<evidence type="ECO:0000256" key="6">
    <source>
        <dbReference type="SAM" id="Phobius"/>
    </source>
</evidence>
<evidence type="ECO:0000256" key="5">
    <source>
        <dbReference type="ARBA" id="ARBA00023136"/>
    </source>
</evidence>
<dbReference type="STRING" id="838561.P344_00215"/>
<reference evidence="7 8" key="1">
    <citation type="submission" date="2013-09" db="EMBL/GenBank/DDBJ databases">
        <title>Complete genome sequence of Spiroplasma mirum suckling mouse cataract agent.</title>
        <authorList>
            <person name="Landry C.A."/>
            <person name="Bastian F.O."/>
            <person name="Thune R.L."/>
        </authorList>
    </citation>
    <scope>NUCLEOTIDE SEQUENCE [LARGE SCALE GENOMIC DNA]</scope>
    <source>
        <strain evidence="7 8">SMCA</strain>
    </source>
</reference>
<feature type="transmembrane region" description="Helical" evidence="6">
    <location>
        <begin position="14"/>
        <end position="47"/>
    </location>
</feature>
<keyword evidence="3 6" id="KW-0812">Transmembrane</keyword>
<dbReference type="GO" id="GO:0016020">
    <property type="term" value="C:membrane"/>
    <property type="evidence" value="ECO:0007669"/>
    <property type="project" value="UniProtKB-SubCell"/>
</dbReference>
<dbReference type="EMBL" id="CP006720">
    <property type="protein sequence ID" value="AHI57420.1"/>
    <property type="molecule type" value="Genomic_DNA"/>
</dbReference>
<evidence type="ECO:0000256" key="3">
    <source>
        <dbReference type="ARBA" id="ARBA00022692"/>
    </source>
</evidence>
<accession>W6AL45</accession>
<keyword evidence="8" id="KW-1185">Reference proteome</keyword>
<evidence type="ECO:0000256" key="4">
    <source>
        <dbReference type="ARBA" id="ARBA00022989"/>
    </source>
</evidence>
<dbReference type="Proteomes" id="UP000019260">
    <property type="component" value="Chromosome"/>
</dbReference>
<evidence type="ECO:0000256" key="1">
    <source>
        <dbReference type="ARBA" id="ARBA00004141"/>
    </source>
</evidence>
<dbReference type="AlphaFoldDB" id="W6AL45"/>
<dbReference type="PATRIC" id="fig|838561.3.peg.43"/>
<organism evidence="7 8">
    <name type="scientific">Spiroplasma mirum ATCC 29335</name>
    <dbReference type="NCBI Taxonomy" id="838561"/>
    <lineage>
        <taxon>Bacteria</taxon>
        <taxon>Bacillati</taxon>
        <taxon>Mycoplasmatota</taxon>
        <taxon>Mollicutes</taxon>
        <taxon>Entomoplasmatales</taxon>
        <taxon>Spiroplasmataceae</taxon>
        <taxon>Spiroplasma</taxon>
    </lineage>
</organism>
<evidence type="ECO:0000313" key="8">
    <source>
        <dbReference type="Proteomes" id="UP000019260"/>
    </source>
</evidence>
<evidence type="ECO:0000256" key="2">
    <source>
        <dbReference type="ARBA" id="ARBA00022448"/>
    </source>
</evidence>
<keyword evidence="4 6" id="KW-1133">Transmembrane helix</keyword>
<dbReference type="Pfam" id="PF00375">
    <property type="entry name" value="SDF"/>
    <property type="match status" value="1"/>
</dbReference>
<keyword evidence="5 6" id="KW-0472">Membrane</keyword>
<keyword evidence="2" id="KW-0813">Transport</keyword>
<name>W6AL45_9MOLU</name>
<evidence type="ECO:0000313" key="7">
    <source>
        <dbReference type="EMBL" id="AHI57420.1"/>
    </source>
</evidence>
<dbReference type="GO" id="GO:0015293">
    <property type="term" value="F:symporter activity"/>
    <property type="evidence" value="ECO:0007669"/>
    <property type="project" value="InterPro"/>
</dbReference>
<protein>
    <submittedName>
        <fullName evidence="7">Uncharacterized protein</fullName>
    </submittedName>
</protein>
<dbReference type="SUPFAM" id="SSF118215">
    <property type="entry name" value="Proton glutamate symport protein"/>
    <property type="match status" value="1"/>
</dbReference>
<sequence>MSAGLYDFTIAHFFIALLVTVIASLGIACVPGIASVVTTGVLGGLWLRELYMPVYSIIGALDGLFDMGRIGVNVTGRVQATTIATRLTHALESDELLLFNVNGKTLFGKIRAKFHKKKEKKEKLSKMNNFKNYKRGKHSESYYCCYCGNDYRN</sequence>
<dbReference type="HOGENOM" id="CLU_1712148_0_0_14"/>
<proteinExistence type="predicted"/>
<gene>
    <name evidence="7" type="ORF">P344_00215</name>
</gene>
<comment type="subcellular location">
    <subcellularLocation>
        <location evidence="1">Membrane</location>
        <topology evidence="1">Multi-pass membrane protein</topology>
    </subcellularLocation>
</comment>
<dbReference type="KEGG" id="smia:P344_00215"/>